<keyword evidence="6" id="KW-0472">Membrane</keyword>
<evidence type="ECO:0000256" key="4">
    <source>
        <dbReference type="ARBA" id="ARBA00022692"/>
    </source>
</evidence>
<reference evidence="7" key="1">
    <citation type="journal article" date="2014" name="Int. J. Syst. Evol. Microbiol.">
        <title>Complete genome sequence of Corynebacterium casei LMG S-19264T (=DSM 44701T), isolated from a smear-ripened cheese.</title>
        <authorList>
            <consortium name="US DOE Joint Genome Institute (JGI-PGF)"/>
            <person name="Walter F."/>
            <person name="Albersmeier A."/>
            <person name="Kalinowski J."/>
            <person name="Ruckert C."/>
        </authorList>
    </citation>
    <scope>NUCLEOTIDE SEQUENCE</scope>
    <source>
        <strain evidence="7">KCTC 12988</strain>
    </source>
</reference>
<evidence type="ECO:0000256" key="2">
    <source>
        <dbReference type="ARBA" id="ARBA00006228"/>
    </source>
</evidence>
<evidence type="ECO:0000256" key="6">
    <source>
        <dbReference type="ARBA" id="ARBA00023136"/>
    </source>
</evidence>
<dbReference type="Pfam" id="PF01899">
    <property type="entry name" value="MNHE"/>
    <property type="match status" value="1"/>
</dbReference>
<dbReference type="GO" id="GO:0005886">
    <property type="term" value="C:plasma membrane"/>
    <property type="evidence" value="ECO:0007669"/>
    <property type="project" value="UniProtKB-SubCell"/>
</dbReference>
<dbReference type="GO" id="GO:0008324">
    <property type="term" value="F:monoatomic cation transmembrane transporter activity"/>
    <property type="evidence" value="ECO:0007669"/>
    <property type="project" value="InterPro"/>
</dbReference>
<dbReference type="PANTHER" id="PTHR34584">
    <property type="entry name" value="NA(+)/H(+) ANTIPORTER SUBUNIT E1"/>
    <property type="match status" value="1"/>
</dbReference>
<gene>
    <name evidence="7" type="primary">shaE</name>
    <name evidence="7" type="ORF">GCM10007100_31940</name>
</gene>
<keyword evidence="5" id="KW-1133">Transmembrane helix</keyword>
<keyword evidence="4" id="KW-0812">Transmembrane</keyword>
<evidence type="ECO:0000313" key="7">
    <source>
        <dbReference type="EMBL" id="GHC62178.1"/>
    </source>
</evidence>
<proteinExistence type="inferred from homology"/>
<dbReference type="InterPro" id="IPR002758">
    <property type="entry name" value="Cation_antiport_E"/>
</dbReference>
<sequence length="106" mass="11789">MKSLLIFPLFYLKEVLTGSLLVARDVLFPRQRIAPVLLNVPLQPLTPRQRLLLACLISMTPGTVSVAEEEGGRTMIVHSLYGANDPQPVIDHLKSRYESIVAKLPI</sequence>
<keyword evidence="8" id="KW-1185">Reference proteome</keyword>
<protein>
    <submittedName>
        <fullName evidence="7">Sodium:proton antiporter</fullName>
    </submittedName>
</protein>
<reference evidence="7" key="2">
    <citation type="submission" date="2020-09" db="EMBL/GenBank/DDBJ databases">
        <authorList>
            <person name="Sun Q."/>
            <person name="Kim S."/>
        </authorList>
    </citation>
    <scope>NUCLEOTIDE SEQUENCE</scope>
    <source>
        <strain evidence="7">KCTC 12988</strain>
    </source>
</reference>
<evidence type="ECO:0000256" key="3">
    <source>
        <dbReference type="ARBA" id="ARBA00022475"/>
    </source>
</evidence>
<dbReference type="Proteomes" id="UP000644507">
    <property type="component" value="Unassembled WGS sequence"/>
</dbReference>
<dbReference type="RefSeq" id="WP_189572365.1">
    <property type="nucleotide sequence ID" value="NZ_BMXI01000015.1"/>
</dbReference>
<dbReference type="EMBL" id="BMXI01000015">
    <property type="protein sequence ID" value="GHC62178.1"/>
    <property type="molecule type" value="Genomic_DNA"/>
</dbReference>
<dbReference type="AlphaFoldDB" id="A0A918TU93"/>
<evidence type="ECO:0000256" key="1">
    <source>
        <dbReference type="ARBA" id="ARBA00004651"/>
    </source>
</evidence>
<evidence type="ECO:0000256" key="5">
    <source>
        <dbReference type="ARBA" id="ARBA00022989"/>
    </source>
</evidence>
<evidence type="ECO:0000313" key="8">
    <source>
        <dbReference type="Proteomes" id="UP000644507"/>
    </source>
</evidence>
<comment type="subcellular location">
    <subcellularLocation>
        <location evidence="1">Cell membrane</location>
        <topology evidence="1">Multi-pass membrane protein</topology>
    </subcellularLocation>
</comment>
<keyword evidence="3" id="KW-1003">Cell membrane</keyword>
<name>A0A918TU93_9BACT</name>
<accession>A0A918TU93</accession>
<organism evidence="7 8">
    <name type="scientific">Roseibacillus persicicus</name>
    <dbReference type="NCBI Taxonomy" id="454148"/>
    <lineage>
        <taxon>Bacteria</taxon>
        <taxon>Pseudomonadati</taxon>
        <taxon>Verrucomicrobiota</taxon>
        <taxon>Verrucomicrobiia</taxon>
        <taxon>Verrucomicrobiales</taxon>
        <taxon>Verrucomicrobiaceae</taxon>
        <taxon>Roseibacillus</taxon>
    </lineage>
</organism>
<dbReference type="PANTHER" id="PTHR34584:SF1">
    <property type="entry name" value="NA(+)_H(+) ANTIPORTER SUBUNIT E1"/>
    <property type="match status" value="1"/>
</dbReference>
<comment type="caution">
    <text evidence="7">The sequence shown here is derived from an EMBL/GenBank/DDBJ whole genome shotgun (WGS) entry which is preliminary data.</text>
</comment>
<comment type="similarity">
    <text evidence="2">Belongs to the CPA3 antiporters (TC 2.A.63) subunit E family.</text>
</comment>